<keyword evidence="3" id="KW-1185">Reference proteome</keyword>
<dbReference type="InterPro" id="IPR019129">
    <property type="entry name" value="Folate-sensitive_fs_Fra10Ac1"/>
</dbReference>
<comment type="caution">
    <text evidence="2">The sequence shown here is derived from an EMBL/GenBank/DDBJ whole genome shotgun (WGS) entry which is preliminary data.</text>
</comment>
<dbReference type="Proteomes" id="UP000241769">
    <property type="component" value="Unassembled WGS sequence"/>
</dbReference>
<evidence type="ECO:0008006" key="4">
    <source>
        <dbReference type="Google" id="ProtNLM"/>
    </source>
</evidence>
<dbReference type="Pfam" id="PF09725">
    <property type="entry name" value="Fra10Ac1"/>
    <property type="match status" value="1"/>
</dbReference>
<evidence type="ECO:0000313" key="3">
    <source>
        <dbReference type="Proteomes" id="UP000241769"/>
    </source>
</evidence>
<dbReference type="InParanoid" id="A0A2P6NYX5"/>
<gene>
    <name evidence="2" type="ORF">PROFUN_01838</name>
</gene>
<sequence length="197" mass="23536">MTTRKDEPVQERHMRLVKKYLGQRPPSDGQSEKDIIQKTYKFLRTEEDDDDESWENRMAKRYWDKLFKEYCLADMTRYKEGKIGLRWRTQKEVVEGRGHFTCGNKVCTNTEDLMSWEVNFAYQERGERLNALVKLRLCPDCTPKLSNRKPPRKERGKKRRRGSDDEEGGGGEYQNGEEEERQDRHTREEAYLDSLFI</sequence>
<feature type="compositionally biased region" description="Basic and acidic residues" evidence="1">
    <location>
        <begin position="181"/>
        <end position="190"/>
    </location>
</feature>
<protein>
    <recommendedName>
        <fullName evidence="4">Protein FRA10AC1</fullName>
    </recommendedName>
</protein>
<dbReference type="AlphaFoldDB" id="A0A2P6NYX5"/>
<dbReference type="PANTHER" id="PTHR11567:SF25">
    <property type="entry name" value="PROTEIN FRA10AC1"/>
    <property type="match status" value="1"/>
</dbReference>
<dbReference type="InterPro" id="IPR050645">
    <property type="entry name" value="Histidine_acid_phosphatase"/>
</dbReference>
<feature type="region of interest" description="Disordered" evidence="1">
    <location>
        <begin position="144"/>
        <end position="197"/>
    </location>
</feature>
<reference evidence="2 3" key="1">
    <citation type="journal article" date="2018" name="Genome Biol. Evol.">
        <title>Multiple Roots of Fruiting Body Formation in Amoebozoa.</title>
        <authorList>
            <person name="Hillmann F."/>
            <person name="Forbes G."/>
            <person name="Novohradska S."/>
            <person name="Ferling I."/>
            <person name="Riege K."/>
            <person name="Groth M."/>
            <person name="Westermann M."/>
            <person name="Marz M."/>
            <person name="Spaller T."/>
            <person name="Winckler T."/>
            <person name="Schaap P."/>
            <person name="Glockner G."/>
        </authorList>
    </citation>
    <scope>NUCLEOTIDE SEQUENCE [LARGE SCALE GENOMIC DNA]</scope>
    <source>
        <strain evidence="2 3">Jena</strain>
    </source>
</reference>
<evidence type="ECO:0000313" key="2">
    <source>
        <dbReference type="EMBL" id="PRP89118.1"/>
    </source>
</evidence>
<dbReference type="STRING" id="1890364.A0A2P6NYX5"/>
<dbReference type="OrthoDB" id="197967at2759"/>
<evidence type="ECO:0000256" key="1">
    <source>
        <dbReference type="SAM" id="MobiDB-lite"/>
    </source>
</evidence>
<proteinExistence type="predicted"/>
<name>A0A2P6NYX5_9EUKA</name>
<feature type="compositionally biased region" description="Basic residues" evidence="1">
    <location>
        <begin position="146"/>
        <end position="161"/>
    </location>
</feature>
<accession>A0A2P6NYX5</accession>
<feature type="compositionally biased region" description="Acidic residues" evidence="1">
    <location>
        <begin position="164"/>
        <end position="180"/>
    </location>
</feature>
<dbReference type="PANTHER" id="PTHR11567">
    <property type="entry name" value="ACID PHOSPHATASE-RELATED"/>
    <property type="match status" value="1"/>
</dbReference>
<dbReference type="EMBL" id="MDYQ01000005">
    <property type="protein sequence ID" value="PRP89118.1"/>
    <property type="molecule type" value="Genomic_DNA"/>
</dbReference>
<dbReference type="FunCoup" id="A0A2P6NYX5">
    <property type="interactions" value="72"/>
</dbReference>
<dbReference type="GO" id="GO:0016791">
    <property type="term" value="F:phosphatase activity"/>
    <property type="evidence" value="ECO:0007669"/>
    <property type="project" value="TreeGrafter"/>
</dbReference>
<organism evidence="2 3">
    <name type="scientific">Planoprotostelium fungivorum</name>
    <dbReference type="NCBI Taxonomy" id="1890364"/>
    <lineage>
        <taxon>Eukaryota</taxon>
        <taxon>Amoebozoa</taxon>
        <taxon>Evosea</taxon>
        <taxon>Variosea</taxon>
        <taxon>Cavosteliida</taxon>
        <taxon>Cavosteliaceae</taxon>
        <taxon>Planoprotostelium</taxon>
    </lineage>
</organism>